<dbReference type="PANTHER" id="PTHR44757:SF2">
    <property type="entry name" value="BIOFILM ARCHITECTURE MAINTENANCE PROTEIN MBAA"/>
    <property type="match status" value="1"/>
</dbReference>
<dbReference type="InterPro" id="IPR029787">
    <property type="entry name" value="Nucleotide_cyclase"/>
</dbReference>
<accession>A0A7V4U2H0</accession>
<dbReference type="InterPro" id="IPR000160">
    <property type="entry name" value="GGDEF_dom"/>
</dbReference>
<dbReference type="CDD" id="cd01948">
    <property type="entry name" value="EAL"/>
    <property type="match status" value="1"/>
</dbReference>
<dbReference type="SMART" id="SM00052">
    <property type="entry name" value="EAL"/>
    <property type="match status" value="1"/>
</dbReference>
<evidence type="ECO:0000313" key="3">
    <source>
        <dbReference type="EMBL" id="HGY56097.1"/>
    </source>
</evidence>
<evidence type="ECO:0000259" key="2">
    <source>
        <dbReference type="PROSITE" id="PS50887"/>
    </source>
</evidence>
<feature type="domain" description="GGDEF" evidence="2">
    <location>
        <begin position="181"/>
        <end position="315"/>
    </location>
</feature>
<dbReference type="Gene3D" id="3.20.20.450">
    <property type="entry name" value="EAL domain"/>
    <property type="match status" value="1"/>
</dbReference>
<dbReference type="Pfam" id="PF00563">
    <property type="entry name" value="EAL"/>
    <property type="match status" value="1"/>
</dbReference>
<dbReference type="GO" id="GO:0003824">
    <property type="term" value="F:catalytic activity"/>
    <property type="evidence" value="ECO:0007669"/>
    <property type="project" value="UniProtKB-ARBA"/>
</dbReference>
<dbReference type="SMART" id="SM00267">
    <property type="entry name" value="GGDEF"/>
    <property type="match status" value="1"/>
</dbReference>
<dbReference type="NCBIfam" id="TIGR00254">
    <property type="entry name" value="GGDEF"/>
    <property type="match status" value="1"/>
</dbReference>
<gene>
    <name evidence="3" type="ORF">ENK44_10360</name>
</gene>
<dbReference type="SUPFAM" id="SSF141868">
    <property type="entry name" value="EAL domain-like"/>
    <property type="match status" value="1"/>
</dbReference>
<dbReference type="InterPro" id="IPR001633">
    <property type="entry name" value="EAL_dom"/>
</dbReference>
<dbReference type="InterPro" id="IPR043128">
    <property type="entry name" value="Rev_trsase/Diguanyl_cyclase"/>
</dbReference>
<dbReference type="PROSITE" id="PS50887">
    <property type="entry name" value="GGDEF"/>
    <property type="match status" value="1"/>
</dbReference>
<dbReference type="CDD" id="cd01949">
    <property type="entry name" value="GGDEF"/>
    <property type="match status" value="1"/>
</dbReference>
<name>A0A7V4U2H0_CALAY</name>
<protein>
    <submittedName>
        <fullName evidence="3">EAL domain-containing protein</fullName>
    </submittedName>
</protein>
<dbReference type="Proteomes" id="UP000885779">
    <property type="component" value="Unassembled WGS sequence"/>
</dbReference>
<dbReference type="SUPFAM" id="SSF55073">
    <property type="entry name" value="Nucleotide cyclase"/>
    <property type="match status" value="1"/>
</dbReference>
<dbReference type="Pfam" id="PF00990">
    <property type="entry name" value="GGDEF"/>
    <property type="match status" value="1"/>
</dbReference>
<proteinExistence type="predicted"/>
<reference evidence="3" key="1">
    <citation type="journal article" date="2020" name="mSystems">
        <title>Genome- and Community-Level Interaction Insights into Carbon Utilization and Element Cycling Functions of Hydrothermarchaeota in Hydrothermal Sediment.</title>
        <authorList>
            <person name="Zhou Z."/>
            <person name="Liu Y."/>
            <person name="Xu W."/>
            <person name="Pan J."/>
            <person name="Luo Z.H."/>
            <person name="Li M."/>
        </authorList>
    </citation>
    <scope>NUCLEOTIDE SEQUENCE [LARGE SCALE GENOMIC DNA]</scope>
    <source>
        <strain evidence="3">HyVt-577</strain>
    </source>
</reference>
<evidence type="ECO:0000259" key="1">
    <source>
        <dbReference type="PROSITE" id="PS50883"/>
    </source>
</evidence>
<organism evidence="3">
    <name type="scientific">Caldithrix abyssi</name>
    <dbReference type="NCBI Taxonomy" id="187145"/>
    <lineage>
        <taxon>Bacteria</taxon>
        <taxon>Pseudomonadati</taxon>
        <taxon>Calditrichota</taxon>
        <taxon>Calditrichia</taxon>
        <taxon>Calditrichales</taxon>
        <taxon>Calditrichaceae</taxon>
        <taxon>Caldithrix</taxon>
    </lineage>
</organism>
<sequence>MKRWLIRLAIRILKQYSENAEPFDSDYLLRKLPMEVAVYDRDGKYIFVNEYYCPDEMLRRQLPGRDDYFYFSQIGAETGPLKKREENRQKALAEKRIVHFTEGIYLARTDKTRYYKRFAQPFADGAYVALFGSDLTAVVHAQKELKYLAYHDKLTGLFNRDAFNEQLDQVLMELERLPEKTTVALLFCDLDNFKLVNDSLGHDYGDRVLQEVSRRLRETLRKSDRIYRLGGDEFVVILKNLKNDYEAGLVAQKLIAAISQPYIINQTTINYLSASVGIVLMPQNGTNRELLIKKADTAMYLAKKQGKDGYRFYSDQISQTASRTMQLEKNLRELVVKGVFNEQMHIVYQPIFEKENDNHFRIAGGEALIRWKSPDSGMVPPSQFIPIAEKSNLIIPIGQWVLERSLYEYRNFYQITGNREFYLSVNLSTKQLHSNKLIGLIRELIETLDINPRMLQFELTETSYLEQDERVIRNLHALIDLGVRIAIDDFGSGYASMSYLQRVPATAIKIDRAFVNNLENNRQHREMIRSIIQLSKNLKLDIIAEGVEDVHQLQILDKYKCTKYQGFLFGRPVSYADFSKALSKNSSMEINLSVAAASALS</sequence>
<dbReference type="FunFam" id="3.30.70.270:FF:000001">
    <property type="entry name" value="Diguanylate cyclase domain protein"/>
    <property type="match status" value="1"/>
</dbReference>
<dbReference type="EMBL" id="DRQG01000097">
    <property type="protein sequence ID" value="HGY56097.1"/>
    <property type="molecule type" value="Genomic_DNA"/>
</dbReference>
<dbReference type="PANTHER" id="PTHR44757">
    <property type="entry name" value="DIGUANYLATE CYCLASE DGCP"/>
    <property type="match status" value="1"/>
</dbReference>
<dbReference type="InterPro" id="IPR035919">
    <property type="entry name" value="EAL_sf"/>
</dbReference>
<dbReference type="AlphaFoldDB" id="A0A7V4U2H0"/>
<comment type="caution">
    <text evidence="3">The sequence shown here is derived from an EMBL/GenBank/DDBJ whole genome shotgun (WGS) entry which is preliminary data.</text>
</comment>
<dbReference type="Gene3D" id="3.30.450.20">
    <property type="entry name" value="PAS domain"/>
    <property type="match status" value="1"/>
</dbReference>
<dbReference type="Gene3D" id="3.30.70.270">
    <property type="match status" value="1"/>
</dbReference>
<dbReference type="InterPro" id="IPR052155">
    <property type="entry name" value="Biofilm_reg_signaling"/>
</dbReference>
<dbReference type="PROSITE" id="PS50883">
    <property type="entry name" value="EAL"/>
    <property type="match status" value="1"/>
</dbReference>
<feature type="domain" description="EAL" evidence="1">
    <location>
        <begin position="324"/>
        <end position="586"/>
    </location>
</feature>